<dbReference type="PROSITE" id="PS00758">
    <property type="entry name" value="ARGE_DAPE_CPG2_1"/>
    <property type="match status" value="1"/>
</dbReference>
<sequence length="363" mass="40670">MKSIQTYSKEVIELLKKLIDTESLSRQEDQAADLMEFFLKEKKLSVNRKKNNVWVWASKRNSNKPTILLNSHLDTVKPSSKWTYPPFEATLEGDSLYGLGSNDAGGPLVSLLATFLLLSEKEQPYNLVYAATAEEEISGKNGVELILDELGTIDLGIIGEPTQMQMAVAEKGLLVLDCEAKGKSGHAARNEGLNAIYQALCDIEWFKTFQFPETSDLFGPVKMTVTQIQAGTQHNVVPDSCKFVVDVRLNEKYRNQQAADLIQSKVKCKVSPRSVRLNSSYIPLEHPVVQRGLELGRNYYGSPTTSDQALMTFNTLKIGPGDSARSHTADEYIRISEIEEGIKIYFQLLNDLQLDHYINDKIM</sequence>
<dbReference type="InterPro" id="IPR001261">
    <property type="entry name" value="ArgE/DapE_CS"/>
</dbReference>
<gene>
    <name evidence="7" type="ORF">JCM21142_93625</name>
</gene>
<organism evidence="7 8">
    <name type="scientific">Saccharicrinis fermentans DSM 9555 = JCM 21142</name>
    <dbReference type="NCBI Taxonomy" id="869213"/>
    <lineage>
        <taxon>Bacteria</taxon>
        <taxon>Pseudomonadati</taxon>
        <taxon>Bacteroidota</taxon>
        <taxon>Bacteroidia</taxon>
        <taxon>Marinilabiliales</taxon>
        <taxon>Marinilabiliaceae</taxon>
        <taxon>Saccharicrinis</taxon>
    </lineage>
</organism>
<dbReference type="InterPro" id="IPR036264">
    <property type="entry name" value="Bact_exopeptidase_dim_dom"/>
</dbReference>
<dbReference type="STRING" id="869213.GCA_000517085_03034"/>
<reference evidence="7 8" key="1">
    <citation type="journal article" date="2014" name="Genome Announc.">
        <title>Draft Genome Sequence of Cytophaga fermentans JCM 21142T, a Facultative Anaerobe Isolated from Marine Mud.</title>
        <authorList>
            <person name="Starns D."/>
            <person name="Oshima K."/>
            <person name="Suda W."/>
            <person name="Iino T."/>
            <person name="Yuki M."/>
            <person name="Inoue J."/>
            <person name="Kitamura K."/>
            <person name="Iida T."/>
            <person name="Darby A."/>
            <person name="Hattori M."/>
            <person name="Ohkuma M."/>
        </authorList>
    </citation>
    <scope>NUCLEOTIDE SEQUENCE [LARGE SCALE GENOMIC DNA]</scope>
    <source>
        <strain evidence="7 8">JCM 21142</strain>
    </source>
</reference>
<dbReference type="PANTHER" id="PTHR43808">
    <property type="entry name" value="ACETYLORNITHINE DEACETYLASE"/>
    <property type="match status" value="1"/>
</dbReference>
<dbReference type="eggNOG" id="COG0624">
    <property type="taxonomic scope" value="Bacteria"/>
</dbReference>
<dbReference type="Proteomes" id="UP000019402">
    <property type="component" value="Unassembled WGS sequence"/>
</dbReference>
<protein>
    <submittedName>
        <fullName evidence="7">Succinyl-diaminopimelate desuccinylase</fullName>
    </submittedName>
</protein>
<evidence type="ECO:0000256" key="1">
    <source>
        <dbReference type="ARBA" id="ARBA00001947"/>
    </source>
</evidence>
<dbReference type="CDD" id="cd05651">
    <property type="entry name" value="M20_ArgE_DapE-like"/>
    <property type="match status" value="1"/>
</dbReference>
<name>W7YB69_9BACT</name>
<dbReference type="Pfam" id="PF07687">
    <property type="entry name" value="M20_dimer"/>
    <property type="match status" value="1"/>
</dbReference>
<dbReference type="Gene3D" id="3.40.630.10">
    <property type="entry name" value="Zn peptidases"/>
    <property type="match status" value="1"/>
</dbReference>
<evidence type="ECO:0000256" key="3">
    <source>
        <dbReference type="ARBA" id="ARBA00022801"/>
    </source>
</evidence>
<dbReference type="GO" id="GO:0008777">
    <property type="term" value="F:acetylornithine deacetylase activity"/>
    <property type="evidence" value="ECO:0007669"/>
    <property type="project" value="TreeGrafter"/>
</dbReference>
<dbReference type="Pfam" id="PF01546">
    <property type="entry name" value="Peptidase_M20"/>
    <property type="match status" value="1"/>
</dbReference>
<dbReference type="InterPro" id="IPR002933">
    <property type="entry name" value="Peptidase_M20"/>
</dbReference>
<keyword evidence="5" id="KW-0170">Cobalt</keyword>
<keyword evidence="4" id="KW-0862">Zinc</keyword>
<dbReference type="RefSeq" id="WP_027472516.1">
    <property type="nucleotide sequence ID" value="NZ_BAMD01000060.1"/>
</dbReference>
<evidence type="ECO:0000256" key="2">
    <source>
        <dbReference type="ARBA" id="ARBA00022723"/>
    </source>
</evidence>
<accession>W7YB69</accession>
<evidence type="ECO:0000313" key="7">
    <source>
        <dbReference type="EMBL" id="GAF04903.1"/>
    </source>
</evidence>
<dbReference type="GO" id="GO:0046872">
    <property type="term" value="F:metal ion binding"/>
    <property type="evidence" value="ECO:0007669"/>
    <property type="project" value="UniProtKB-KW"/>
</dbReference>
<dbReference type="PANTHER" id="PTHR43808:SF31">
    <property type="entry name" value="N-ACETYL-L-CITRULLINE DEACETYLASE"/>
    <property type="match status" value="1"/>
</dbReference>
<evidence type="ECO:0000256" key="4">
    <source>
        <dbReference type="ARBA" id="ARBA00022833"/>
    </source>
</evidence>
<dbReference type="AlphaFoldDB" id="W7YB69"/>
<feature type="domain" description="Peptidase M20 dimerisation" evidence="6">
    <location>
        <begin position="168"/>
        <end position="267"/>
    </location>
</feature>
<dbReference type="InterPro" id="IPR011650">
    <property type="entry name" value="Peptidase_M20_dimer"/>
</dbReference>
<dbReference type="GO" id="GO:0006526">
    <property type="term" value="P:L-arginine biosynthetic process"/>
    <property type="evidence" value="ECO:0007669"/>
    <property type="project" value="TreeGrafter"/>
</dbReference>
<comment type="cofactor">
    <cofactor evidence="1">
        <name>Zn(2+)</name>
        <dbReference type="ChEBI" id="CHEBI:29105"/>
    </cofactor>
</comment>
<dbReference type="EMBL" id="BAMD01000060">
    <property type="protein sequence ID" value="GAF04903.1"/>
    <property type="molecule type" value="Genomic_DNA"/>
</dbReference>
<evidence type="ECO:0000313" key="8">
    <source>
        <dbReference type="Proteomes" id="UP000019402"/>
    </source>
</evidence>
<comment type="caution">
    <text evidence="7">The sequence shown here is derived from an EMBL/GenBank/DDBJ whole genome shotgun (WGS) entry which is preliminary data.</text>
</comment>
<dbReference type="InterPro" id="IPR050072">
    <property type="entry name" value="Peptidase_M20A"/>
</dbReference>
<dbReference type="SUPFAM" id="SSF53187">
    <property type="entry name" value="Zn-dependent exopeptidases"/>
    <property type="match status" value="1"/>
</dbReference>
<keyword evidence="8" id="KW-1185">Reference proteome</keyword>
<dbReference type="OrthoDB" id="9792335at2"/>
<proteinExistence type="predicted"/>
<evidence type="ECO:0000256" key="5">
    <source>
        <dbReference type="ARBA" id="ARBA00023285"/>
    </source>
</evidence>
<evidence type="ECO:0000259" key="6">
    <source>
        <dbReference type="Pfam" id="PF07687"/>
    </source>
</evidence>
<dbReference type="Gene3D" id="3.30.70.360">
    <property type="match status" value="1"/>
</dbReference>
<keyword evidence="3" id="KW-0378">Hydrolase</keyword>
<keyword evidence="2" id="KW-0479">Metal-binding</keyword>
<dbReference type="SUPFAM" id="SSF55031">
    <property type="entry name" value="Bacterial exopeptidase dimerisation domain"/>
    <property type="match status" value="1"/>
</dbReference>